<dbReference type="AlphaFoldDB" id="A0A2B7WH31"/>
<feature type="compositionally biased region" description="Polar residues" evidence="1">
    <location>
        <begin position="66"/>
        <end position="78"/>
    </location>
</feature>
<gene>
    <name evidence="2" type="ORF">AJ79_09858</name>
</gene>
<feature type="region of interest" description="Disordered" evidence="1">
    <location>
        <begin position="55"/>
        <end position="93"/>
    </location>
</feature>
<proteinExistence type="predicted"/>
<organism evidence="2 3">
    <name type="scientific">Helicocarpus griseus UAMH5409</name>
    <dbReference type="NCBI Taxonomy" id="1447875"/>
    <lineage>
        <taxon>Eukaryota</taxon>
        <taxon>Fungi</taxon>
        <taxon>Dikarya</taxon>
        <taxon>Ascomycota</taxon>
        <taxon>Pezizomycotina</taxon>
        <taxon>Eurotiomycetes</taxon>
        <taxon>Eurotiomycetidae</taxon>
        <taxon>Onygenales</taxon>
        <taxon>Ajellomycetaceae</taxon>
        <taxon>Helicocarpus</taxon>
    </lineage>
</organism>
<protein>
    <submittedName>
        <fullName evidence="2">Uncharacterized protein</fullName>
    </submittedName>
</protein>
<comment type="caution">
    <text evidence="2">The sequence shown here is derived from an EMBL/GenBank/DDBJ whole genome shotgun (WGS) entry which is preliminary data.</text>
</comment>
<evidence type="ECO:0000313" key="2">
    <source>
        <dbReference type="EMBL" id="PGG95821.1"/>
    </source>
</evidence>
<evidence type="ECO:0000256" key="1">
    <source>
        <dbReference type="SAM" id="MobiDB-lite"/>
    </source>
</evidence>
<reference evidence="2 3" key="1">
    <citation type="submission" date="2017-10" db="EMBL/GenBank/DDBJ databases">
        <title>Comparative genomics in systemic dimorphic fungi from Ajellomycetaceae.</title>
        <authorList>
            <person name="Munoz J.F."/>
            <person name="Mcewen J.G."/>
            <person name="Clay O.K."/>
            <person name="Cuomo C.A."/>
        </authorList>
    </citation>
    <scope>NUCLEOTIDE SEQUENCE [LARGE SCALE GENOMIC DNA]</scope>
    <source>
        <strain evidence="2 3">UAMH5409</strain>
    </source>
</reference>
<evidence type="ECO:0000313" key="3">
    <source>
        <dbReference type="Proteomes" id="UP000223968"/>
    </source>
</evidence>
<dbReference type="EMBL" id="PDNB01000310">
    <property type="protein sequence ID" value="PGG95821.1"/>
    <property type="molecule type" value="Genomic_DNA"/>
</dbReference>
<name>A0A2B7WH31_9EURO</name>
<dbReference type="OrthoDB" id="4180910at2759"/>
<keyword evidence="3" id="KW-1185">Reference proteome</keyword>
<accession>A0A2B7WH31</accession>
<sequence>MLLSPASIRAELRARQIKKAIDKRKKNGDAPKEKGWLKKIVSKVKRALREKLPFLKVAKDKHQKPKTSGGSTWQQNPHWQEPSEAAQPLSEAPQQPFYEGPLPVFGVPQPLVDVPPPYEARSVMQPFNVTPEPLIRYSDPAVFPYSGNRYGGYVSDNEEAFPEPFDMIYPVDGNVWGLVDNLYAVEMEIVDDGTFDLDAWVNELASIIGTSSETTWHIWKPDV</sequence>
<dbReference type="Proteomes" id="UP000223968">
    <property type="component" value="Unassembled WGS sequence"/>
</dbReference>